<evidence type="ECO:0000259" key="4">
    <source>
        <dbReference type="PROSITE" id="PS50033"/>
    </source>
</evidence>
<keyword evidence="6" id="KW-1185">Reference proteome</keyword>
<sequence>MDHLEPDQQESVLQFQNISGIAEISLAVEILENHDWDLPQAVESFLTEQPIPSKIPSEPSSSRAQSRIPVRAPNPVRTAGPVSRPTPSIFSLLTTPFIWGYKFLWNILTLTLSFLPFWRNRRIRGNSDPTECAIKFRKEFIKNYGQKAPQFFEGSYSNALDAAKRELRYMLAVINSEEHDDNDLFCRDTLTSDLFTSFIRDKDILVWAGSVQESEPFKVAELLGATKYPFMALIALHESRMKVVHRFEGITEPDTFIQITTRFMSQLDLSYAQARAEKREREAARSIREQQDLAYQQSLKADREKAEKLKREQELAAQKEREEKLKEIEIELKRQKKREYKLELAQNLPSEPEQKDNVANLSVRLPNGSRLTRRFDADSKIKQLHDFIESNDLDPIDLLSEFVIVNTYPRKEYTDLNITFKEAGLYPSAAVIVEEISEDD</sequence>
<evidence type="ECO:0000256" key="1">
    <source>
        <dbReference type="ARBA" id="ARBA00023054"/>
    </source>
</evidence>
<evidence type="ECO:0000256" key="2">
    <source>
        <dbReference type="SAM" id="Coils"/>
    </source>
</evidence>
<dbReference type="InterPro" id="IPR036249">
    <property type="entry name" value="Thioredoxin-like_sf"/>
</dbReference>
<dbReference type="InterPro" id="IPR001012">
    <property type="entry name" value="UBX_dom"/>
</dbReference>
<feature type="region of interest" description="Disordered" evidence="3">
    <location>
        <begin position="49"/>
        <end position="80"/>
    </location>
</feature>
<dbReference type="PANTHER" id="PTHR23322">
    <property type="entry name" value="FAS-ASSOCIATED PROTEIN"/>
    <property type="match status" value="1"/>
</dbReference>
<evidence type="ECO:0000313" key="5">
    <source>
        <dbReference type="EMBL" id="KAJ3256497.1"/>
    </source>
</evidence>
<dbReference type="GO" id="GO:0005783">
    <property type="term" value="C:endoplasmic reticulum"/>
    <property type="evidence" value="ECO:0007669"/>
    <property type="project" value="TreeGrafter"/>
</dbReference>
<proteinExistence type="predicted"/>
<dbReference type="Gene3D" id="3.10.20.90">
    <property type="entry name" value="Phosphatidylinositol 3-kinase Catalytic Subunit, Chain A, domain 1"/>
    <property type="match status" value="1"/>
</dbReference>
<dbReference type="SUPFAM" id="SSF54236">
    <property type="entry name" value="Ubiquitin-like"/>
    <property type="match status" value="1"/>
</dbReference>
<dbReference type="Pfam" id="PF14555">
    <property type="entry name" value="UBA_4"/>
    <property type="match status" value="1"/>
</dbReference>
<dbReference type="SMART" id="SM00594">
    <property type="entry name" value="UAS"/>
    <property type="match status" value="1"/>
</dbReference>
<keyword evidence="1 2" id="KW-0175">Coiled coil</keyword>
<organism evidence="5 6">
    <name type="scientific">Boothiomyces macroporosus</name>
    <dbReference type="NCBI Taxonomy" id="261099"/>
    <lineage>
        <taxon>Eukaryota</taxon>
        <taxon>Fungi</taxon>
        <taxon>Fungi incertae sedis</taxon>
        <taxon>Chytridiomycota</taxon>
        <taxon>Chytridiomycota incertae sedis</taxon>
        <taxon>Chytridiomycetes</taxon>
        <taxon>Rhizophydiales</taxon>
        <taxon>Terramycetaceae</taxon>
        <taxon>Boothiomyces</taxon>
    </lineage>
</organism>
<dbReference type="AlphaFoldDB" id="A0AAD5UIA1"/>
<dbReference type="SMART" id="SM00166">
    <property type="entry name" value="UBX"/>
    <property type="match status" value="1"/>
</dbReference>
<feature type="domain" description="UBX" evidence="4">
    <location>
        <begin position="354"/>
        <end position="433"/>
    </location>
</feature>
<dbReference type="SUPFAM" id="SSF52833">
    <property type="entry name" value="Thioredoxin-like"/>
    <property type="match status" value="1"/>
</dbReference>
<dbReference type="InterPro" id="IPR050730">
    <property type="entry name" value="UBX_domain-protein"/>
</dbReference>
<dbReference type="CDD" id="cd01767">
    <property type="entry name" value="UBX"/>
    <property type="match status" value="1"/>
</dbReference>
<accession>A0AAD5UIA1</accession>
<feature type="compositionally biased region" description="Low complexity" evidence="3">
    <location>
        <begin position="50"/>
        <end position="62"/>
    </location>
</feature>
<dbReference type="EMBL" id="JADGKB010000050">
    <property type="protein sequence ID" value="KAJ3256497.1"/>
    <property type="molecule type" value="Genomic_DNA"/>
</dbReference>
<dbReference type="Gene3D" id="1.10.8.10">
    <property type="entry name" value="DNA helicase RuvA subunit, C-terminal domain"/>
    <property type="match status" value="1"/>
</dbReference>
<dbReference type="Gene3D" id="3.40.30.10">
    <property type="entry name" value="Glutaredoxin"/>
    <property type="match status" value="1"/>
</dbReference>
<evidence type="ECO:0000256" key="3">
    <source>
        <dbReference type="SAM" id="MobiDB-lite"/>
    </source>
</evidence>
<dbReference type="Proteomes" id="UP001210925">
    <property type="component" value="Unassembled WGS sequence"/>
</dbReference>
<feature type="coiled-coil region" evidence="2">
    <location>
        <begin position="296"/>
        <end position="338"/>
    </location>
</feature>
<dbReference type="PROSITE" id="PS50033">
    <property type="entry name" value="UBX"/>
    <property type="match status" value="1"/>
</dbReference>
<dbReference type="GO" id="GO:0036503">
    <property type="term" value="P:ERAD pathway"/>
    <property type="evidence" value="ECO:0007669"/>
    <property type="project" value="TreeGrafter"/>
</dbReference>
<dbReference type="GO" id="GO:0043130">
    <property type="term" value="F:ubiquitin binding"/>
    <property type="evidence" value="ECO:0007669"/>
    <property type="project" value="TreeGrafter"/>
</dbReference>
<evidence type="ECO:0000313" key="6">
    <source>
        <dbReference type="Proteomes" id="UP001210925"/>
    </source>
</evidence>
<reference evidence="5" key="1">
    <citation type="submission" date="2020-05" db="EMBL/GenBank/DDBJ databases">
        <title>Phylogenomic resolution of chytrid fungi.</title>
        <authorList>
            <person name="Stajich J.E."/>
            <person name="Amses K."/>
            <person name="Simmons R."/>
            <person name="Seto K."/>
            <person name="Myers J."/>
            <person name="Bonds A."/>
            <person name="Quandt C.A."/>
            <person name="Barry K."/>
            <person name="Liu P."/>
            <person name="Grigoriev I."/>
            <person name="Longcore J.E."/>
            <person name="James T.Y."/>
        </authorList>
    </citation>
    <scope>NUCLEOTIDE SEQUENCE</scope>
    <source>
        <strain evidence="5">PLAUS21</strain>
    </source>
</reference>
<protein>
    <submittedName>
        <fullName evidence="5">FAS-associated factor 2</fullName>
    </submittedName>
</protein>
<comment type="caution">
    <text evidence="5">The sequence shown here is derived from an EMBL/GenBank/DDBJ whole genome shotgun (WGS) entry which is preliminary data.</text>
</comment>
<gene>
    <name evidence="5" type="primary">FAF2</name>
    <name evidence="5" type="ORF">HK103_005495</name>
</gene>
<dbReference type="PANTHER" id="PTHR23322:SF1">
    <property type="entry name" value="FAS-ASSOCIATED FACTOR 2"/>
    <property type="match status" value="1"/>
</dbReference>
<name>A0AAD5UIA1_9FUNG</name>
<dbReference type="InterPro" id="IPR029071">
    <property type="entry name" value="Ubiquitin-like_domsf"/>
</dbReference>
<dbReference type="InterPro" id="IPR006577">
    <property type="entry name" value="UAS"/>
</dbReference>
<dbReference type="Pfam" id="PF00789">
    <property type="entry name" value="UBX"/>
    <property type="match status" value="1"/>
</dbReference>